<evidence type="ECO:0000313" key="2">
    <source>
        <dbReference type="Proteomes" id="UP000230941"/>
    </source>
</evidence>
<sequence>MQYLGQFFISKLSGKKEKKMDTLLKRSEYLQIIPDGEMSIVWHSLFGYPMIVNRETIEFLGTFSLPRTTTDVKNLALFSEVEENAKMLQNCFFLISVDLDER</sequence>
<dbReference type="EMBL" id="PFWG01000041">
    <property type="protein sequence ID" value="PJA63882.1"/>
    <property type="molecule type" value="Genomic_DNA"/>
</dbReference>
<accession>A0A2M7YLS2</accession>
<protein>
    <submittedName>
        <fullName evidence="1">Uncharacterized protein</fullName>
    </submittedName>
</protein>
<name>A0A2M7YLS2_9BACT</name>
<comment type="caution">
    <text evidence="1">The sequence shown here is derived from an EMBL/GenBank/DDBJ whole genome shotgun (WGS) entry which is preliminary data.</text>
</comment>
<organism evidence="1 2">
    <name type="scientific">Candidatus Portnoybacteria bacterium CG_4_9_14_3_um_filter_43_11</name>
    <dbReference type="NCBI Taxonomy" id="1974805"/>
    <lineage>
        <taxon>Bacteria</taxon>
        <taxon>Candidatus Portnoyibacteriota</taxon>
    </lineage>
</organism>
<gene>
    <name evidence="1" type="ORF">CO160_01585</name>
</gene>
<reference evidence="2" key="1">
    <citation type="submission" date="2017-09" db="EMBL/GenBank/DDBJ databases">
        <title>Depth-based differentiation of microbial function through sediment-hosted aquifers and enrichment of novel symbionts in the deep terrestrial subsurface.</title>
        <authorList>
            <person name="Probst A.J."/>
            <person name="Ladd B."/>
            <person name="Jarett J.K."/>
            <person name="Geller-Mcgrath D.E."/>
            <person name="Sieber C.M.K."/>
            <person name="Emerson J.B."/>
            <person name="Anantharaman K."/>
            <person name="Thomas B.C."/>
            <person name="Malmstrom R."/>
            <person name="Stieglmeier M."/>
            <person name="Klingl A."/>
            <person name="Woyke T."/>
            <person name="Ryan C.M."/>
            <person name="Banfield J.F."/>
        </authorList>
    </citation>
    <scope>NUCLEOTIDE SEQUENCE [LARGE SCALE GENOMIC DNA]</scope>
</reference>
<proteinExistence type="predicted"/>
<dbReference type="AlphaFoldDB" id="A0A2M7YLS2"/>
<evidence type="ECO:0000313" key="1">
    <source>
        <dbReference type="EMBL" id="PJA63882.1"/>
    </source>
</evidence>
<dbReference type="Proteomes" id="UP000230941">
    <property type="component" value="Unassembled WGS sequence"/>
</dbReference>